<evidence type="ECO:0000256" key="2">
    <source>
        <dbReference type="SAM" id="Phobius"/>
    </source>
</evidence>
<dbReference type="Pfam" id="PF12553">
    <property type="entry name" value="DUF3742"/>
    <property type="match status" value="1"/>
</dbReference>
<keyword evidence="2" id="KW-1133">Transmembrane helix</keyword>
<keyword evidence="2" id="KW-0812">Transmembrane</keyword>
<feature type="transmembrane region" description="Helical" evidence="2">
    <location>
        <begin position="56"/>
        <end position="80"/>
    </location>
</feature>
<feature type="region of interest" description="Disordered" evidence="1">
    <location>
        <begin position="93"/>
        <end position="127"/>
    </location>
</feature>
<dbReference type="EMBL" id="MTAO01000015">
    <property type="protein sequence ID" value="POE24675.1"/>
    <property type="molecule type" value="Genomic_DNA"/>
</dbReference>
<evidence type="ECO:0000313" key="3">
    <source>
        <dbReference type="EMBL" id="POE24675.1"/>
    </source>
</evidence>
<reference evidence="3 4" key="1">
    <citation type="submission" date="2017-01" db="EMBL/GenBank/DDBJ databases">
        <title>Comparative Genomics of 38 Pectobacterium strains comprising three species revealed the characteristics of Pectobacterium carotovorum.</title>
        <authorList>
            <person name="Xie H."/>
            <person name="Ma Y."/>
            <person name="Li X."/>
        </authorList>
    </citation>
    <scope>NUCLEOTIDE SEQUENCE [LARGE SCALE GENOMIC DNA]</scope>
    <source>
        <strain evidence="3 4">Q142</strain>
    </source>
</reference>
<protein>
    <submittedName>
        <fullName evidence="3">DUF3742 domain-containing protein</fullName>
    </submittedName>
</protein>
<sequence>MQQHDTQTPRTAWKLGQWLGHRYRALLRQEARFAGWLIGQGVPAKVARWLPLTVKIAAGLVLLYVAFWLAVVLIGLVIWAHLSNSTIAQQEWEVPDPDEHMKNPGYHPINYDDPPDSSYYDPRYDDD</sequence>
<dbReference type="InterPro" id="IPR022213">
    <property type="entry name" value="DUF3742"/>
</dbReference>
<gene>
    <name evidence="3" type="ORF">BV926_18030</name>
</gene>
<evidence type="ECO:0000256" key="1">
    <source>
        <dbReference type="SAM" id="MobiDB-lite"/>
    </source>
</evidence>
<organism evidence="3 4">
    <name type="scientific">Pectobacterium odoriferum</name>
    <dbReference type="NCBI Taxonomy" id="78398"/>
    <lineage>
        <taxon>Bacteria</taxon>
        <taxon>Pseudomonadati</taxon>
        <taxon>Pseudomonadota</taxon>
        <taxon>Gammaproteobacteria</taxon>
        <taxon>Enterobacterales</taxon>
        <taxon>Pectobacteriaceae</taxon>
        <taxon>Pectobacterium</taxon>
    </lineage>
</organism>
<evidence type="ECO:0000313" key="4">
    <source>
        <dbReference type="Proteomes" id="UP000237274"/>
    </source>
</evidence>
<dbReference type="Proteomes" id="UP000237274">
    <property type="component" value="Unassembled WGS sequence"/>
</dbReference>
<name>A0ABD6VLF7_9GAMM</name>
<accession>A0ABD6VLF7</accession>
<keyword evidence="2" id="KW-0472">Membrane</keyword>
<proteinExistence type="predicted"/>
<dbReference type="AlphaFoldDB" id="A0ABD6VLF7"/>
<comment type="caution">
    <text evidence="3">The sequence shown here is derived from an EMBL/GenBank/DDBJ whole genome shotgun (WGS) entry which is preliminary data.</text>
</comment>
<dbReference type="RefSeq" id="WP_103162811.1">
    <property type="nucleotide sequence ID" value="NZ_MTAH01000016.1"/>
</dbReference>